<keyword evidence="2" id="KW-1185">Reference proteome</keyword>
<protein>
    <submittedName>
        <fullName evidence="1">Uncharacterized protein</fullName>
    </submittedName>
</protein>
<name>A0A7T7K7C7_9CAUD</name>
<dbReference type="EMBL" id="MW023914">
    <property type="protein sequence ID" value="QQM14019.1"/>
    <property type="molecule type" value="Genomic_DNA"/>
</dbReference>
<evidence type="ECO:0000313" key="2">
    <source>
        <dbReference type="Proteomes" id="UP000596077"/>
    </source>
</evidence>
<dbReference type="Proteomes" id="UP000596077">
    <property type="component" value="Genome"/>
</dbReference>
<proteinExistence type="predicted"/>
<sequence>MSNLQDHTNENLPSNLKVSRKGGHLVLQTRTATIYLDFSRRDELIEAIKSLG</sequence>
<reference evidence="1 2" key="1">
    <citation type="submission" date="2020-09" db="EMBL/GenBank/DDBJ databases">
        <authorList>
            <person name="Ford S."/>
            <person name="Moeskjaer S."/>
            <person name="Young P."/>
            <person name="Santamaria R.I."/>
            <person name="Harrison E."/>
        </authorList>
    </citation>
    <scope>NUCLEOTIDE SEQUENCE [LARGE SCALE GENOMIC DNA]</scope>
</reference>
<evidence type="ECO:0000313" key="1">
    <source>
        <dbReference type="EMBL" id="QQM14019.1"/>
    </source>
</evidence>
<organism evidence="1 2">
    <name type="scientific">Rhizobium phage vB_RleA_TRX32-1</name>
    <dbReference type="NCBI Taxonomy" id="2777321"/>
    <lineage>
        <taxon>Viruses</taxon>
        <taxon>Duplodnaviria</taxon>
        <taxon>Heunggongvirae</taxon>
        <taxon>Uroviricota</taxon>
        <taxon>Caudoviricetes</taxon>
        <taxon>Autographivirales</taxon>
        <taxon>Paadamvirus</taxon>
        <taxon>Paadamvirus TRX321</taxon>
    </lineage>
</organism>
<accession>A0A7T7K7C7</accession>